<dbReference type="EMBL" id="DS995299">
    <property type="protein sequence ID" value="EDZ64856.1"/>
    <property type="molecule type" value="Genomic_DNA"/>
</dbReference>
<protein>
    <submittedName>
        <fullName evidence="7">Putative 1-acyl-SN-glycerol-3-phosphate acyltransferase</fullName>
    </submittedName>
</protein>
<evidence type="ECO:0000256" key="3">
    <source>
        <dbReference type="ARBA" id="ARBA00022679"/>
    </source>
</evidence>
<dbReference type="HOGENOM" id="CLU_027938_0_1_4"/>
<dbReference type="CDD" id="cd07989">
    <property type="entry name" value="LPLAT_AGPAT-like"/>
    <property type="match status" value="1"/>
</dbReference>
<accession>B6BWZ9</accession>
<evidence type="ECO:0000313" key="8">
    <source>
        <dbReference type="Proteomes" id="UP000004188"/>
    </source>
</evidence>
<dbReference type="SMART" id="SM00563">
    <property type="entry name" value="PlsC"/>
    <property type="match status" value="1"/>
</dbReference>
<evidence type="ECO:0000256" key="2">
    <source>
        <dbReference type="ARBA" id="ARBA00022516"/>
    </source>
</evidence>
<dbReference type="Proteomes" id="UP000004188">
    <property type="component" value="Unassembled WGS sequence"/>
</dbReference>
<evidence type="ECO:0000256" key="4">
    <source>
        <dbReference type="ARBA" id="ARBA00023098"/>
    </source>
</evidence>
<evidence type="ECO:0000259" key="6">
    <source>
        <dbReference type="SMART" id="SM00563"/>
    </source>
</evidence>
<dbReference type="InterPro" id="IPR002123">
    <property type="entry name" value="Plipid/glycerol_acylTrfase"/>
</dbReference>
<feature type="domain" description="Phospholipid/glycerol acyltransferase" evidence="6">
    <location>
        <begin position="1"/>
        <end position="109"/>
    </location>
</feature>
<keyword evidence="8" id="KW-1185">Reference proteome</keyword>
<dbReference type="PANTHER" id="PTHR10434">
    <property type="entry name" value="1-ACYL-SN-GLYCEROL-3-PHOSPHATE ACYLTRANSFERASE"/>
    <property type="match status" value="1"/>
</dbReference>
<dbReference type="SUPFAM" id="SSF69593">
    <property type="entry name" value="Glycerol-3-phosphate (1)-acyltransferase"/>
    <property type="match status" value="1"/>
</dbReference>
<dbReference type="PANTHER" id="PTHR10434:SF64">
    <property type="entry name" value="1-ACYL-SN-GLYCEROL-3-PHOSPHATE ACYLTRANSFERASE-RELATED"/>
    <property type="match status" value="1"/>
</dbReference>
<evidence type="ECO:0000256" key="5">
    <source>
        <dbReference type="ARBA" id="ARBA00023315"/>
    </source>
</evidence>
<keyword evidence="2" id="KW-0444">Lipid biosynthesis</keyword>
<reference evidence="8" key="1">
    <citation type="journal article" date="2012" name="Stand. Genomic Sci.">
        <title>Genome sequence of strain HIMB624, a cultured representative from the OM43 clade of marine Betaproteobacteria.</title>
        <authorList>
            <person name="Huggett M.J."/>
            <person name="Hayakawa D.H."/>
            <person name="Rappe M.S."/>
        </authorList>
    </citation>
    <scope>NUCLEOTIDE SEQUENCE [LARGE SCALE GENOMIC DNA]</scope>
    <source>
        <strain evidence="8">KB13</strain>
    </source>
</reference>
<name>B6BWZ9_9PROT</name>
<proteinExistence type="predicted"/>
<dbReference type="Pfam" id="PF01553">
    <property type="entry name" value="Acyltransferase"/>
    <property type="match status" value="1"/>
</dbReference>
<dbReference type="GO" id="GO:0006654">
    <property type="term" value="P:phosphatidic acid biosynthetic process"/>
    <property type="evidence" value="ECO:0007669"/>
    <property type="project" value="TreeGrafter"/>
</dbReference>
<evidence type="ECO:0000313" key="7">
    <source>
        <dbReference type="EMBL" id="EDZ64856.1"/>
    </source>
</evidence>
<dbReference type="AlphaFoldDB" id="B6BWZ9"/>
<keyword evidence="4" id="KW-0443">Lipid metabolism</keyword>
<sequence>MANHISWLDIILINSIKPSIFVAKSSVRKWPIFGSMASACNTIFLNRASRNSIVEVTSKIKKNINTNSVFIFPEGTSTLGLSVGKFHSNFFQVAVDLDKSIYPVCICYRKNKLFTDIPGYVGDDTLIESIVKIVNSGGFEARVTFCKKILSKKLNRKELALKTQEIIKSHLNQD</sequence>
<keyword evidence="3 7" id="KW-0808">Transferase</keyword>
<organism evidence="7 8">
    <name type="scientific">beta proteobacterium KB13</name>
    <dbReference type="NCBI Taxonomy" id="314607"/>
    <lineage>
        <taxon>Bacteria</taxon>
        <taxon>Pseudomonadati</taxon>
        <taxon>Pseudomonadota</taxon>
        <taxon>Betaproteobacteria</taxon>
        <taxon>Nitrosomonadales</taxon>
        <taxon>OM43 clade</taxon>
    </lineage>
</organism>
<dbReference type="eggNOG" id="COG0204">
    <property type="taxonomic scope" value="Bacteria"/>
</dbReference>
<gene>
    <name evidence="7" type="ORF">KB13_988</name>
</gene>
<dbReference type="STRING" id="314607.KB13_988"/>
<keyword evidence="5 7" id="KW-0012">Acyltransferase</keyword>
<evidence type="ECO:0000256" key="1">
    <source>
        <dbReference type="ARBA" id="ARBA00005189"/>
    </source>
</evidence>
<comment type="pathway">
    <text evidence="1">Lipid metabolism.</text>
</comment>
<dbReference type="GO" id="GO:0003841">
    <property type="term" value="F:1-acylglycerol-3-phosphate O-acyltransferase activity"/>
    <property type="evidence" value="ECO:0007669"/>
    <property type="project" value="TreeGrafter"/>
</dbReference>